<dbReference type="PIRSF" id="PIRSF000005">
    <property type="entry name" value="Cytochrome_c4"/>
    <property type="match status" value="1"/>
</dbReference>
<keyword evidence="7 9" id="KW-0408">Iron</keyword>
<evidence type="ECO:0000256" key="9">
    <source>
        <dbReference type="PIRSR" id="PIRSR000005-2"/>
    </source>
</evidence>
<keyword evidence="10" id="KW-0732">Signal</keyword>
<keyword evidence="3 8" id="KW-0349">Heme</keyword>
<evidence type="ECO:0000313" key="13">
    <source>
        <dbReference type="Proteomes" id="UP000541136"/>
    </source>
</evidence>
<evidence type="ECO:0000256" key="6">
    <source>
        <dbReference type="ARBA" id="ARBA00022982"/>
    </source>
</evidence>
<dbReference type="InterPro" id="IPR050597">
    <property type="entry name" value="Cytochrome_c_Oxidase_Subunit"/>
</dbReference>
<feature type="signal peptide" evidence="10">
    <location>
        <begin position="1"/>
        <end position="26"/>
    </location>
</feature>
<keyword evidence="2" id="KW-0813">Transport</keyword>
<accession>A0A7W9WLY8</accession>
<feature type="domain" description="Cytochrome c" evidence="11">
    <location>
        <begin position="32"/>
        <end position="129"/>
    </location>
</feature>
<dbReference type="Gene3D" id="1.10.760.10">
    <property type="entry name" value="Cytochrome c-like domain"/>
    <property type="match status" value="2"/>
</dbReference>
<dbReference type="Proteomes" id="UP000541136">
    <property type="component" value="Unassembled WGS sequence"/>
</dbReference>
<keyword evidence="4 9" id="KW-0479">Metal-binding</keyword>
<reference evidence="12 13" key="1">
    <citation type="submission" date="2020-08" db="EMBL/GenBank/DDBJ databases">
        <title>Genomic Encyclopedia of Type Strains, Phase IV (KMG-IV): sequencing the most valuable type-strain genomes for metagenomic binning, comparative biology and taxonomic classification.</title>
        <authorList>
            <person name="Goeker M."/>
        </authorList>
    </citation>
    <scope>NUCLEOTIDE SEQUENCE [LARGE SCALE GENOMIC DNA]</scope>
    <source>
        <strain evidence="12 13">DSM 12141</strain>
    </source>
</reference>
<dbReference type="InterPro" id="IPR024167">
    <property type="entry name" value="Cytochrome_c4-like"/>
</dbReference>
<comment type="caution">
    <text evidence="12">The sequence shown here is derived from an EMBL/GenBank/DDBJ whole genome shotgun (WGS) entry which is preliminary data.</text>
</comment>
<evidence type="ECO:0000256" key="7">
    <source>
        <dbReference type="ARBA" id="ARBA00023004"/>
    </source>
</evidence>
<gene>
    <name evidence="12" type="ORF">HNR28_000239</name>
</gene>
<evidence type="ECO:0000256" key="1">
    <source>
        <dbReference type="ARBA" id="ARBA00004418"/>
    </source>
</evidence>
<sequence length="229" mass="24469">MKRALSSVFMAGSLILAGALPGFAQAQDAQKPDAKAGEQLFLNGDMSRGVLACVTCHGEGGNSTIPMNPNLAAMPHEYIAKQLRDFVPQGDKRAVRTGADGAPSIMSTIAPTLTPQDIQNVALYLSQQKMDWDKAGTATHEATMERGQTIWRAGIADRKVPACAACHSPNGAGLPAEFPRLAGQHPEYLLDQLKLFRSGDRANDIMHDIADRMNDKDLAAVADYAAGLR</sequence>
<dbReference type="InterPro" id="IPR009056">
    <property type="entry name" value="Cyt_c-like_dom"/>
</dbReference>
<organism evidence="12 13">
    <name type="scientific">Castellaniella defragrans</name>
    <name type="common">Alcaligenes defragrans</name>
    <dbReference type="NCBI Taxonomy" id="75697"/>
    <lineage>
        <taxon>Bacteria</taxon>
        <taxon>Pseudomonadati</taxon>
        <taxon>Pseudomonadota</taxon>
        <taxon>Betaproteobacteria</taxon>
        <taxon>Burkholderiales</taxon>
        <taxon>Alcaligenaceae</taxon>
        <taxon>Castellaniella</taxon>
    </lineage>
</organism>
<comment type="subcellular location">
    <subcellularLocation>
        <location evidence="1">Periplasm</location>
    </subcellularLocation>
</comment>
<keyword evidence="5" id="KW-0574">Periplasm</keyword>
<dbReference type="GO" id="GO:0005506">
    <property type="term" value="F:iron ion binding"/>
    <property type="evidence" value="ECO:0007669"/>
    <property type="project" value="InterPro"/>
</dbReference>
<dbReference type="AlphaFoldDB" id="A0A7W9WLY8"/>
<feature type="binding site" description="axial binding residue" evidence="9">
    <location>
        <position position="206"/>
    </location>
    <ligand>
        <name>heme c</name>
        <dbReference type="ChEBI" id="CHEBI:61717"/>
        <label>2</label>
    </ligand>
    <ligandPart>
        <name>Fe</name>
        <dbReference type="ChEBI" id="CHEBI:18248"/>
    </ligandPart>
</feature>
<dbReference type="PROSITE" id="PS51007">
    <property type="entry name" value="CYTC"/>
    <property type="match status" value="2"/>
</dbReference>
<feature type="binding site" description="axial binding residue" evidence="9">
    <location>
        <position position="106"/>
    </location>
    <ligand>
        <name>heme c</name>
        <dbReference type="ChEBI" id="CHEBI:61717"/>
        <label>1</label>
    </ligand>
    <ligandPart>
        <name>Fe</name>
        <dbReference type="ChEBI" id="CHEBI:18248"/>
    </ligandPart>
</feature>
<dbReference type="PANTHER" id="PTHR33751:SF9">
    <property type="entry name" value="CYTOCHROME C4"/>
    <property type="match status" value="1"/>
</dbReference>
<feature type="binding site" description="covalent" evidence="8">
    <location>
        <position position="53"/>
    </location>
    <ligand>
        <name>heme c</name>
        <dbReference type="ChEBI" id="CHEBI:61717"/>
        <label>1</label>
    </ligand>
</feature>
<dbReference type="RefSeq" id="WP_043679508.1">
    <property type="nucleotide sequence ID" value="NZ_JACHIB010000001.1"/>
</dbReference>
<evidence type="ECO:0000256" key="10">
    <source>
        <dbReference type="SAM" id="SignalP"/>
    </source>
</evidence>
<dbReference type="SUPFAM" id="SSF46626">
    <property type="entry name" value="Cytochrome c"/>
    <property type="match status" value="2"/>
</dbReference>
<evidence type="ECO:0000259" key="11">
    <source>
        <dbReference type="PROSITE" id="PS51007"/>
    </source>
</evidence>
<dbReference type="InterPro" id="IPR036909">
    <property type="entry name" value="Cyt_c-like_dom_sf"/>
</dbReference>
<evidence type="ECO:0000256" key="5">
    <source>
        <dbReference type="ARBA" id="ARBA00022764"/>
    </source>
</evidence>
<feature type="binding site" description="covalent" evidence="8">
    <location>
        <position position="163"/>
    </location>
    <ligand>
        <name>heme c</name>
        <dbReference type="ChEBI" id="CHEBI:61717"/>
        <label>2</label>
    </ligand>
</feature>
<proteinExistence type="predicted"/>
<keyword evidence="6" id="KW-0249">Electron transport</keyword>
<dbReference type="PANTHER" id="PTHR33751">
    <property type="entry name" value="CBB3-TYPE CYTOCHROME C OXIDASE SUBUNIT FIXP"/>
    <property type="match status" value="1"/>
</dbReference>
<feature type="binding site" description="axial binding residue" evidence="9">
    <location>
        <position position="57"/>
    </location>
    <ligand>
        <name>heme c</name>
        <dbReference type="ChEBI" id="CHEBI:61717"/>
        <label>1</label>
    </ligand>
    <ligandPart>
        <name>Fe</name>
        <dbReference type="ChEBI" id="CHEBI:18248"/>
    </ligandPart>
</feature>
<dbReference type="GO" id="GO:0020037">
    <property type="term" value="F:heme binding"/>
    <property type="evidence" value="ECO:0007669"/>
    <property type="project" value="InterPro"/>
</dbReference>
<evidence type="ECO:0000256" key="4">
    <source>
        <dbReference type="ARBA" id="ARBA00022723"/>
    </source>
</evidence>
<feature type="chain" id="PRO_5031037546" evidence="10">
    <location>
        <begin position="27"/>
        <end position="229"/>
    </location>
</feature>
<feature type="domain" description="Cytochrome c" evidence="11">
    <location>
        <begin position="142"/>
        <end position="229"/>
    </location>
</feature>
<name>A0A7W9WLY8_CASDE</name>
<dbReference type="GO" id="GO:0042597">
    <property type="term" value="C:periplasmic space"/>
    <property type="evidence" value="ECO:0007669"/>
    <property type="project" value="UniProtKB-SubCell"/>
</dbReference>
<evidence type="ECO:0000256" key="8">
    <source>
        <dbReference type="PIRSR" id="PIRSR000005-1"/>
    </source>
</evidence>
<feature type="binding site" description="axial binding residue" evidence="9">
    <location>
        <position position="167"/>
    </location>
    <ligand>
        <name>heme c</name>
        <dbReference type="ChEBI" id="CHEBI:61717"/>
        <label>2</label>
    </ligand>
    <ligandPart>
        <name>Fe</name>
        <dbReference type="ChEBI" id="CHEBI:18248"/>
    </ligandPart>
</feature>
<protein>
    <submittedName>
        <fullName evidence="12">Cytochrome c553</fullName>
    </submittedName>
</protein>
<feature type="binding site" description="covalent" evidence="8">
    <location>
        <position position="56"/>
    </location>
    <ligand>
        <name>heme c</name>
        <dbReference type="ChEBI" id="CHEBI:61717"/>
        <label>1</label>
    </ligand>
</feature>
<evidence type="ECO:0000256" key="3">
    <source>
        <dbReference type="ARBA" id="ARBA00022617"/>
    </source>
</evidence>
<evidence type="ECO:0000256" key="2">
    <source>
        <dbReference type="ARBA" id="ARBA00022448"/>
    </source>
</evidence>
<evidence type="ECO:0000313" key="12">
    <source>
        <dbReference type="EMBL" id="MBB6082221.1"/>
    </source>
</evidence>
<dbReference type="EMBL" id="JACHIB010000001">
    <property type="protein sequence ID" value="MBB6082221.1"/>
    <property type="molecule type" value="Genomic_DNA"/>
</dbReference>
<comment type="PTM">
    <text evidence="8">Binds 2 heme c groups covalently per subunit.</text>
</comment>
<dbReference type="Pfam" id="PF00034">
    <property type="entry name" value="Cytochrom_C"/>
    <property type="match status" value="2"/>
</dbReference>
<feature type="binding site" description="covalent" evidence="8">
    <location>
        <position position="166"/>
    </location>
    <ligand>
        <name>heme c</name>
        <dbReference type="ChEBI" id="CHEBI:61717"/>
        <label>2</label>
    </ligand>
</feature>
<dbReference type="GO" id="GO:0009055">
    <property type="term" value="F:electron transfer activity"/>
    <property type="evidence" value="ECO:0007669"/>
    <property type="project" value="InterPro"/>
</dbReference>